<gene>
    <name evidence="1" type="ORF">MUA00_14430</name>
</gene>
<dbReference type="RefSeq" id="WP_271123726.1">
    <property type="nucleotide sequence ID" value="NZ_JALHAN010000067.1"/>
</dbReference>
<keyword evidence="2" id="KW-1185">Reference proteome</keyword>
<sequence length="297" mass="33593">MSSLLLAGPVRTLECITEKFVVDYACAIDVARDPWRSQQGKAFYQRLKEEFAGQNRVNFWGLDSATPECMEASLTWLGQLTGTVAKSYLAASLIHERLSQMETASARVAYYSAQGRAQLNQIKNLLEQRVHKLEQQLRSIDLYRQGTVHCEQIFARWRAGHYFAFSPAGRCYVALTELLWGAFGDALRLCSEDQAAQLLEFVRGLSINRLAEDVNASPRTRHYYHEWLTTPSVPDLMEHKDALVWLGNSSDSDRHPVSYSVTQSWQGIALGMPRICSAMRLGSAMVDEVLSQRRLNI</sequence>
<reference evidence="1" key="1">
    <citation type="submission" date="2022-03" db="EMBL/GenBank/DDBJ databases">
        <title>Proposal of a novel genus Dryocolo and two novel species.</title>
        <authorList>
            <person name="Maddock D.W."/>
            <person name="Brady C.L."/>
            <person name="Denman S."/>
            <person name="Arnold D."/>
        </authorList>
    </citation>
    <scope>NUCLEOTIDE SEQUENCE</scope>
    <source>
        <strain evidence="1">H6W4</strain>
    </source>
</reference>
<comment type="caution">
    <text evidence="1">The sequence shown here is derived from an EMBL/GenBank/DDBJ whole genome shotgun (WGS) entry which is preliminary data.</text>
</comment>
<dbReference type="Pfam" id="PF13990">
    <property type="entry name" value="YjcZ"/>
    <property type="match status" value="1"/>
</dbReference>
<protein>
    <submittedName>
        <fullName evidence="1">YjcZ-like family protein</fullName>
    </submittedName>
</protein>
<name>A0A9X2W957_9ENTR</name>
<evidence type="ECO:0000313" key="2">
    <source>
        <dbReference type="Proteomes" id="UP001150641"/>
    </source>
</evidence>
<dbReference type="Proteomes" id="UP001150641">
    <property type="component" value="Unassembled WGS sequence"/>
</dbReference>
<dbReference type="InterPro" id="IPR025599">
    <property type="entry name" value="YjcZ"/>
</dbReference>
<evidence type="ECO:0000313" key="1">
    <source>
        <dbReference type="EMBL" id="MCT4702977.1"/>
    </source>
</evidence>
<proteinExistence type="predicted"/>
<dbReference type="EMBL" id="JALHAP010000080">
    <property type="protein sequence ID" value="MCT4702977.1"/>
    <property type="molecule type" value="Genomic_DNA"/>
</dbReference>
<accession>A0A9X2W957</accession>
<organism evidence="1 2">
    <name type="scientific">Dryocola boscaweniae</name>
    <dbReference type="NCBI Taxonomy" id="2925397"/>
    <lineage>
        <taxon>Bacteria</taxon>
        <taxon>Pseudomonadati</taxon>
        <taxon>Pseudomonadota</taxon>
        <taxon>Gammaproteobacteria</taxon>
        <taxon>Enterobacterales</taxon>
        <taxon>Enterobacteriaceae</taxon>
        <taxon>Dryocola</taxon>
    </lineage>
</organism>
<dbReference type="AlphaFoldDB" id="A0A9X2W957"/>